<sequence length="362" mass="38906">MCVCQDPTSCPAPIGEFVPRRMARRKRGAGRGPGGGRDGALKRLKLAVEEFVQATSKGETPGGCEGPAVQGRRRPGGRKSRRELRKEKRHLRKARRLQRTAGPRQGPGSGGGAGGESGPRAEAEQRKGGRPAPRASEGLPPPPAQASLVRAPAPPAPARRPPGRTTAPAAAAAAARKRALLAANEEEDREIRKLERCLGLNKRRKKGDGSSVPLSFARDGLDYILGALASGRNSGLYESSGEEEEEEAGQTVPESDVESDPEDDREEEDVGEESEGELGAQSEDEEGEEDEEEDMEAGEDDQEEEERKAGGAEGRAEEKGRKKRVRFAEDGERSENASKDVSTTDQRALICKTIIQCVSFWP</sequence>
<proteinExistence type="predicted"/>
<name>A0A480MI23_PIG</name>
<feature type="region of interest" description="Disordered" evidence="1">
    <location>
        <begin position="20"/>
        <end position="41"/>
    </location>
</feature>
<dbReference type="EMBL" id="DQIR01130164">
    <property type="protein sequence ID" value="HDA85640.1"/>
    <property type="molecule type" value="Transcribed_RNA"/>
</dbReference>
<organism evidence="2">
    <name type="scientific">Sus scrofa</name>
    <name type="common">Pig</name>
    <dbReference type="NCBI Taxonomy" id="9823"/>
    <lineage>
        <taxon>Eukaryota</taxon>
        <taxon>Metazoa</taxon>
        <taxon>Chordata</taxon>
        <taxon>Craniata</taxon>
        <taxon>Vertebrata</taxon>
        <taxon>Euteleostomi</taxon>
        <taxon>Mammalia</taxon>
        <taxon>Eutheria</taxon>
        <taxon>Laurasiatheria</taxon>
        <taxon>Artiodactyla</taxon>
        <taxon>Suina</taxon>
        <taxon>Suidae</taxon>
        <taxon>Sus</taxon>
    </lineage>
</organism>
<protein>
    <submittedName>
        <fullName evidence="2">Nucleolar MIF4G domain-containing protein 1 isoform 2</fullName>
    </submittedName>
</protein>
<feature type="compositionally biased region" description="Basic and acidic residues" evidence="1">
    <location>
        <begin position="305"/>
        <end position="338"/>
    </location>
</feature>
<feature type="compositionally biased region" description="Acidic residues" evidence="1">
    <location>
        <begin position="255"/>
        <end position="304"/>
    </location>
</feature>
<accession>A0A480MI23</accession>
<feature type="compositionally biased region" description="Gly residues" evidence="1">
    <location>
        <begin position="105"/>
        <end position="117"/>
    </location>
</feature>
<dbReference type="EMBL" id="DQIR01131366">
    <property type="protein sequence ID" value="HDA86842.1"/>
    <property type="molecule type" value="Transcribed_RNA"/>
</dbReference>
<evidence type="ECO:0000256" key="1">
    <source>
        <dbReference type="SAM" id="MobiDB-lite"/>
    </source>
</evidence>
<feature type="compositionally biased region" description="Low complexity" evidence="1">
    <location>
        <begin position="163"/>
        <end position="174"/>
    </location>
</feature>
<evidence type="ECO:0000313" key="2">
    <source>
        <dbReference type="EMBL" id="HDA85640.1"/>
    </source>
</evidence>
<dbReference type="AlphaFoldDB" id="A0A480MI23"/>
<feature type="compositionally biased region" description="Basic residues" evidence="1">
    <location>
        <begin position="71"/>
        <end position="98"/>
    </location>
</feature>
<feature type="region of interest" description="Disordered" evidence="1">
    <location>
        <begin position="232"/>
        <end position="345"/>
    </location>
</feature>
<reference evidence="2" key="1">
    <citation type="journal article" date="2019" name="PeerJ">
        <title>Genes of the pig, Sus scrofa, reconstructed with EvidentialGene.</title>
        <authorList>
            <person name="Gilbert D.G."/>
        </authorList>
    </citation>
    <scope>NUCLEOTIDE SEQUENCE</scope>
</reference>
<feature type="region of interest" description="Disordered" evidence="1">
    <location>
        <begin position="53"/>
        <end position="174"/>
    </location>
</feature>
<feature type="region of interest" description="Disordered" evidence="1">
    <location>
        <begin position="197"/>
        <end position="216"/>
    </location>
</feature>